<evidence type="ECO:0000313" key="3">
    <source>
        <dbReference type="Proteomes" id="UP000518605"/>
    </source>
</evidence>
<accession>A0A7W5G8I6</accession>
<organism evidence="2 3">
    <name type="scientific">Paenibacillus endophyticus</name>
    <dbReference type="NCBI Taxonomy" id="1294268"/>
    <lineage>
        <taxon>Bacteria</taxon>
        <taxon>Bacillati</taxon>
        <taxon>Bacillota</taxon>
        <taxon>Bacilli</taxon>
        <taxon>Bacillales</taxon>
        <taxon>Paenibacillaceae</taxon>
        <taxon>Paenibacillus</taxon>
    </lineage>
</organism>
<dbReference type="Pfam" id="PF08909">
    <property type="entry name" value="DUF1854"/>
    <property type="match status" value="1"/>
</dbReference>
<dbReference type="AlphaFoldDB" id="A0A7W5G8I6"/>
<evidence type="ECO:0000259" key="1">
    <source>
        <dbReference type="Pfam" id="PF08909"/>
    </source>
</evidence>
<gene>
    <name evidence="2" type="ORF">FHS16_000325</name>
</gene>
<dbReference type="EMBL" id="JACHXW010000001">
    <property type="protein sequence ID" value="MBB3150293.1"/>
    <property type="molecule type" value="Genomic_DNA"/>
</dbReference>
<reference evidence="2 3" key="1">
    <citation type="submission" date="2020-08" db="EMBL/GenBank/DDBJ databases">
        <title>Genomic Encyclopedia of Type Strains, Phase III (KMG-III): the genomes of soil and plant-associated and newly described type strains.</title>
        <authorList>
            <person name="Whitman W."/>
        </authorList>
    </citation>
    <scope>NUCLEOTIDE SEQUENCE [LARGE SCALE GENOMIC DNA]</scope>
    <source>
        <strain evidence="2 3">CECT 8234</strain>
    </source>
</reference>
<keyword evidence="3" id="KW-1185">Reference proteome</keyword>
<sequence length="165" mass="19013">MNPIYFLSRSELSQIRLFRASDGSLRLEQEGKASARVTLIRSFPYTMPDRFISVRSADGHEIAMIQDVKLLNGNSLQAAREELDRKYMIPVITQILTVRKRGSGWHLQADTNYGPAALVMENLHESIQPVAESRWIVTDNEGRRFELSDPEQMDARSREHWKKLI</sequence>
<feature type="domain" description="DUF1854" evidence="1">
    <location>
        <begin position="36"/>
        <end position="159"/>
    </location>
</feature>
<dbReference type="Proteomes" id="UP000518605">
    <property type="component" value="Unassembled WGS sequence"/>
</dbReference>
<dbReference type="InterPro" id="IPR015005">
    <property type="entry name" value="DUF1854"/>
</dbReference>
<evidence type="ECO:0000313" key="2">
    <source>
        <dbReference type="EMBL" id="MBB3150293.1"/>
    </source>
</evidence>
<protein>
    <recommendedName>
        <fullName evidence="1">DUF1854 domain-containing protein</fullName>
    </recommendedName>
</protein>
<dbReference type="RefSeq" id="WP_183557944.1">
    <property type="nucleotide sequence ID" value="NZ_CBCSLB010000001.1"/>
</dbReference>
<proteinExistence type="predicted"/>
<comment type="caution">
    <text evidence="2">The sequence shown here is derived from an EMBL/GenBank/DDBJ whole genome shotgun (WGS) entry which is preliminary data.</text>
</comment>
<name>A0A7W5G8I6_9BACL</name>